<keyword evidence="2" id="KW-1185">Reference proteome</keyword>
<sequence>MICKVLDMLHKDMSERYQGLLLMEIPDWVINPFSDTEEDGVVEEEQLIELQNDIELKPKFKKLYQEFWLQKKISDRYPALWTVVKKLLVAFATSYLVEHGFSVVIQLLSKQRNRLQITECGDLRLLLSDLKPDIGKLVSFHQAHPSH</sequence>
<reference evidence="3" key="1">
    <citation type="submission" date="2025-08" db="UniProtKB">
        <authorList>
            <consortium name="RefSeq"/>
        </authorList>
    </citation>
    <scope>IDENTIFICATION</scope>
    <source>
        <tissue evidence="3">Blood</tissue>
    </source>
</reference>
<evidence type="ECO:0000313" key="3">
    <source>
        <dbReference type="RefSeq" id="XP_034274523.1"/>
    </source>
</evidence>
<gene>
    <name evidence="3" type="primary">LOC117666123</name>
</gene>
<dbReference type="OMA" id="MSERYQG"/>
<proteinExistence type="predicted"/>
<dbReference type="PANTHER" id="PTHR45913">
    <property type="entry name" value="EPM2A-INTERACTING PROTEIN 1"/>
    <property type="match status" value="1"/>
</dbReference>
<dbReference type="Pfam" id="PF05699">
    <property type="entry name" value="Dimer_Tnp_hAT"/>
    <property type="match status" value="1"/>
</dbReference>
<dbReference type="AlphaFoldDB" id="A0A6P9BSU1"/>
<protein>
    <submittedName>
        <fullName evidence="3">Protein FAM200A-like</fullName>
    </submittedName>
</protein>
<dbReference type="InParanoid" id="A0A6P9BSU1"/>
<name>A0A6P9BSU1_PANGU</name>
<dbReference type="GO" id="GO:0046983">
    <property type="term" value="F:protein dimerization activity"/>
    <property type="evidence" value="ECO:0007669"/>
    <property type="project" value="InterPro"/>
</dbReference>
<dbReference type="RefSeq" id="XP_034274523.1">
    <property type="nucleotide sequence ID" value="XM_034418632.2"/>
</dbReference>
<dbReference type="KEGG" id="pgut:117666123"/>
<dbReference type="GeneID" id="117666123"/>
<feature type="domain" description="HAT C-terminal dimerisation" evidence="1">
    <location>
        <begin position="68"/>
        <end position="116"/>
    </location>
</feature>
<dbReference type="InterPro" id="IPR008906">
    <property type="entry name" value="HATC_C_dom"/>
</dbReference>
<dbReference type="PANTHER" id="PTHR45913:SF22">
    <property type="entry name" value="SCAN BOX DOMAIN-CONTAINING PROTEIN"/>
    <property type="match status" value="1"/>
</dbReference>
<organism evidence="2 3">
    <name type="scientific">Pantherophis guttatus</name>
    <name type="common">Corn snake</name>
    <name type="synonym">Elaphe guttata</name>
    <dbReference type="NCBI Taxonomy" id="94885"/>
    <lineage>
        <taxon>Eukaryota</taxon>
        <taxon>Metazoa</taxon>
        <taxon>Chordata</taxon>
        <taxon>Craniata</taxon>
        <taxon>Vertebrata</taxon>
        <taxon>Euteleostomi</taxon>
        <taxon>Lepidosauria</taxon>
        <taxon>Squamata</taxon>
        <taxon>Bifurcata</taxon>
        <taxon>Unidentata</taxon>
        <taxon>Episquamata</taxon>
        <taxon>Toxicofera</taxon>
        <taxon>Serpentes</taxon>
        <taxon>Colubroidea</taxon>
        <taxon>Colubridae</taxon>
        <taxon>Colubrinae</taxon>
        <taxon>Pantherophis</taxon>
    </lineage>
</organism>
<evidence type="ECO:0000259" key="1">
    <source>
        <dbReference type="Pfam" id="PF05699"/>
    </source>
</evidence>
<accession>A0A6P9BSU1</accession>
<dbReference type="Proteomes" id="UP001652622">
    <property type="component" value="Unplaced"/>
</dbReference>
<evidence type="ECO:0000313" key="2">
    <source>
        <dbReference type="Proteomes" id="UP001652622"/>
    </source>
</evidence>